<evidence type="ECO:0008006" key="3">
    <source>
        <dbReference type="Google" id="ProtNLM"/>
    </source>
</evidence>
<dbReference type="RefSeq" id="WP_111445827.1">
    <property type="nucleotide sequence ID" value="NZ_QKZK01000014.1"/>
</dbReference>
<dbReference type="AlphaFoldDB" id="A0A2W7NS42"/>
<dbReference type="OrthoDB" id="1011799at2"/>
<gene>
    <name evidence="1" type="ORF">LX69_01970</name>
</gene>
<proteinExistence type="predicted"/>
<dbReference type="EMBL" id="QKZK01000014">
    <property type="protein sequence ID" value="PZX16096.1"/>
    <property type="molecule type" value="Genomic_DNA"/>
</dbReference>
<accession>A0A2W7NS42</accession>
<name>A0A2W7NS42_9BACT</name>
<comment type="caution">
    <text evidence="1">The sequence shown here is derived from an EMBL/GenBank/DDBJ whole genome shotgun (WGS) entry which is preliminary data.</text>
</comment>
<dbReference type="SUPFAM" id="SSF55961">
    <property type="entry name" value="Bet v1-like"/>
    <property type="match status" value="1"/>
</dbReference>
<protein>
    <recommendedName>
        <fullName evidence="3">Polyketide cyclase/dehydrase/lipid transport protein</fullName>
    </recommendedName>
</protein>
<reference evidence="1 2" key="1">
    <citation type="submission" date="2018-06" db="EMBL/GenBank/DDBJ databases">
        <title>Genomic Encyclopedia of Archaeal and Bacterial Type Strains, Phase II (KMG-II): from individual species to whole genera.</title>
        <authorList>
            <person name="Goeker M."/>
        </authorList>
    </citation>
    <scope>NUCLEOTIDE SEQUENCE [LARGE SCALE GENOMIC DNA]</scope>
    <source>
        <strain evidence="1 2">DSM 6779</strain>
    </source>
</reference>
<dbReference type="Proteomes" id="UP000249239">
    <property type="component" value="Unassembled WGS sequence"/>
</dbReference>
<evidence type="ECO:0000313" key="1">
    <source>
        <dbReference type="EMBL" id="PZX16096.1"/>
    </source>
</evidence>
<keyword evidence="2" id="KW-1185">Reference proteome</keyword>
<sequence>MMTHFESLPQPSTQTPENIYTILEDFRQMEHLFPEGKVKNWQTDGNTCRFTVDGIGEIGLIIAQKEPCSRVQYTGHGKVPFNFHLSVLLQPTATGAQVVVAADAQMNPMIKMVAAKPVQKFLELLCAAIANV</sequence>
<evidence type="ECO:0000313" key="2">
    <source>
        <dbReference type="Proteomes" id="UP000249239"/>
    </source>
</evidence>
<organism evidence="1 2">
    <name type="scientific">Breznakibacter xylanolyticus</name>
    <dbReference type="NCBI Taxonomy" id="990"/>
    <lineage>
        <taxon>Bacteria</taxon>
        <taxon>Pseudomonadati</taxon>
        <taxon>Bacteroidota</taxon>
        <taxon>Bacteroidia</taxon>
        <taxon>Marinilabiliales</taxon>
        <taxon>Marinilabiliaceae</taxon>
        <taxon>Breznakibacter</taxon>
    </lineage>
</organism>